<dbReference type="Gene3D" id="3.20.20.30">
    <property type="entry name" value="Luciferase-like domain"/>
    <property type="match status" value="1"/>
</dbReference>
<keyword evidence="4" id="KW-1185">Reference proteome</keyword>
<name>A0ABY5DKT2_9ACTN</name>
<dbReference type="InterPro" id="IPR011251">
    <property type="entry name" value="Luciferase-like_dom"/>
</dbReference>
<feature type="domain" description="Luciferase-like" evidence="2">
    <location>
        <begin position="23"/>
        <end position="323"/>
    </location>
</feature>
<organism evidence="3 4">
    <name type="scientific">Paraconexibacter antarcticus</name>
    <dbReference type="NCBI Taxonomy" id="2949664"/>
    <lineage>
        <taxon>Bacteria</taxon>
        <taxon>Bacillati</taxon>
        <taxon>Actinomycetota</taxon>
        <taxon>Thermoleophilia</taxon>
        <taxon>Solirubrobacterales</taxon>
        <taxon>Paraconexibacteraceae</taxon>
        <taxon>Paraconexibacter</taxon>
    </lineage>
</organism>
<dbReference type="NCBIfam" id="TIGR03857">
    <property type="entry name" value="F420_MSMEG_2249"/>
    <property type="match status" value="1"/>
</dbReference>
<dbReference type="InterPro" id="IPR050564">
    <property type="entry name" value="F420-G6PD/mer"/>
</dbReference>
<dbReference type="PANTHER" id="PTHR43244:SF1">
    <property type="entry name" value="5,10-METHYLENETETRAHYDROMETHANOPTERIN REDUCTASE"/>
    <property type="match status" value="1"/>
</dbReference>
<evidence type="ECO:0000313" key="4">
    <source>
        <dbReference type="Proteomes" id="UP001056035"/>
    </source>
</evidence>
<dbReference type="RefSeq" id="WP_254569086.1">
    <property type="nucleotide sequence ID" value="NZ_CP098502.1"/>
</dbReference>
<dbReference type="InterPro" id="IPR022378">
    <property type="entry name" value="F420_OxRdatse_MSMEG2249_pred"/>
</dbReference>
<reference evidence="3 4" key="1">
    <citation type="submission" date="2022-06" db="EMBL/GenBank/DDBJ databases">
        <title>Paraconexibacter antarcticus.</title>
        <authorList>
            <person name="Kim C.S."/>
        </authorList>
    </citation>
    <scope>NUCLEOTIDE SEQUENCE [LARGE SCALE GENOMIC DNA]</scope>
    <source>
        <strain evidence="3 4">02-257</strain>
    </source>
</reference>
<dbReference type="SUPFAM" id="SSF51679">
    <property type="entry name" value="Bacterial luciferase-like"/>
    <property type="match status" value="1"/>
</dbReference>
<dbReference type="Pfam" id="PF00296">
    <property type="entry name" value="Bac_luciferase"/>
    <property type="match status" value="1"/>
</dbReference>
<evidence type="ECO:0000256" key="1">
    <source>
        <dbReference type="ARBA" id="ARBA00023002"/>
    </source>
</evidence>
<dbReference type="EMBL" id="CP098502">
    <property type="protein sequence ID" value="UTI62348.1"/>
    <property type="molecule type" value="Genomic_DNA"/>
</dbReference>
<evidence type="ECO:0000313" key="3">
    <source>
        <dbReference type="EMBL" id="UTI62348.1"/>
    </source>
</evidence>
<dbReference type="InterPro" id="IPR036661">
    <property type="entry name" value="Luciferase-like_sf"/>
</dbReference>
<sequence>MSIAGKLAFYALPGHVESAAPLRQEVADGAALGLGAVLLSERLNVKEGAALCGYAAALAGDMEVVAGLTYPHTRHPMDLAAFGGTMAHLATGGFTLGLGRGVNHNWDTWGMPRPGMAMLEDAAHVLRRMWNGEAVVDHDGPLGRFPGTLSLGVELPVIPRLALGALGPKTQQLAGRAYDDLILHSHWTPEGVARSTALARRAAEEAGRDPEALRIWTLLVTACDMSEEDVLQRVVRRMTTYMQWPGYGELIVEANGWDPGVLKRLREHPVLDGRMADVTRFTTDELRALRDVYPEEWLRDGAATGTPEQCARSVRAQLDAGADRVVLHGSSPAEVTSLVHALEGAPA</sequence>
<protein>
    <submittedName>
        <fullName evidence="3">TIGR03857 family LLM class F420-dependent oxidoreductase</fullName>
    </submittedName>
</protein>
<evidence type="ECO:0000259" key="2">
    <source>
        <dbReference type="Pfam" id="PF00296"/>
    </source>
</evidence>
<dbReference type="PANTHER" id="PTHR43244">
    <property type="match status" value="1"/>
</dbReference>
<gene>
    <name evidence="3" type="ORF">NBH00_13350</name>
</gene>
<keyword evidence="1" id="KW-0560">Oxidoreductase</keyword>
<dbReference type="Proteomes" id="UP001056035">
    <property type="component" value="Chromosome"/>
</dbReference>
<accession>A0ABY5DKT2</accession>
<proteinExistence type="predicted"/>